<dbReference type="GO" id="GO:0004553">
    <property type="term" value="F:hydrolase activity, hydrolyzing O-glycosyl compounds"/>
    <property type="evidence" value="ECO:0007669"/>
    <property type="project" value="InterPro"/>
</dbReference>
<evidence type="ECO:0000259" key="4">
    <source>
        <dbReference type="SMART" id="SM00495"/>
    </source>
</evidence>
<feature type="domain" description="Chitin-binding type-3" evidence="4">
    <location>
        <begin position="460"/>
        <end position="509"/>
    </location>
</feature>
<dbReference type="InterPro" id="IPR036573">
    <property type="entry name" value="CBM_sf_5/12"/>
</dbReference>
<evidence type="ECO:0000256" key="3">
    <source>
        <dbReference type="SAM" id="MobiDB-lite"/>
    </source>
</evidence>
<keyword evidence="7" id="KW-1185">Reference proteome</keyword>
<organism evidence="6 8">
    <name type="scientific">Vibrio harveyi</name>
    <name type="common">Beneckea harveyi</name>
    <dbReference type="NCBI Taxonomy" id="669"/>
    <lineage>
        <taxon>Bacteria</taxon>
        <taxon>Pseudomonadati</taxon>
        <taxon>Pseudomonadota</taxon>
        <taxon>Gammaproteobacteria</taxon>
        <taxon>Vibrionales</taxon>
        <taxon>Vibrionaceae</taxon>
        <taxon>Vibrio</taxon>
    </lineage>
</organism>
<dbReference type="CDD" id="cd21177">
    <property type="entry name" value="LPMO_AA10"/>
    <property type="match status" value="1"/>
</dbReference>
<dbReference type="SMR" id="A0A1E3E6Z3"/>
<evidence type="ECO:0000256" key="1">
    <source>
        <dbReference type="ARBA" id="ARBA00022729"/>
    </source>
</evidence>
<sequence>MADLHNKMVESEKVKANKNILKAAVGMAMLSGLPTAANAHGWSEFPSARQNTCYEQGGIWSGNPPNAACAQAKEISGTYPFVQRNEYAKNITDYNNMAAVKAAIPDGTLCYANDPQKKGMGAPHTAWTRTELNTGTFEFVFNATAPHNPSFWEFYLTKPNADLSKALAWSDLDLIQTEGNVPVEGGKYRMNVTIPSDRSGDAILFVRWQRNDAAGEGFYNCSDITIVGGETPPPEPTPQPDLVKGELYIPVNFVGPDLGDTVKYDIINKYGDVARSFDIEVNSSNINDWQRLLASEINGWHEEFKDGAVFIGDWHEEMSHYMYFQNDPSRNFFNSKDGRASGVISVIDGDDGNVEPLAGDIYELVKSDKVVSAGDKVVISTSEAANLTQTQGSSVSIQNNGTASIVVDTRAITQNETLSFVANAVNSERAETFTFEVIVDDGGVDPEPTPDPDPTPDPSDDAWDSAKTYLGGEVVAYADQNWKAQWWIKGGDNPQAAYQKDKWGVWRPAN</sequence>
<dbReference type="SMART" id="SM00495">
    <property type="entry name" value="ChtBD3"/>
    <property type="match status" value="1"/>
</dbReference>
<protein>
    <submittedName>
        <fullName evidence="6">Chitin-binding protein</fullName>
    </submittedName>
</protein>
<dbReference type="Proteomes" id="UP000253437">
    <property type="component" value="Unassembled WGS sequence"/>
</dbReference>
<dbReference type="AlphaFoldDB" id="A0A1E3E6Z3"/>
<keyword evidence="1" id="KW-0732">Signal</keyword>
<dbReference type="PANTHER" id="PTHR34823:SF1">
    <property type="entry name" value="CHITIN-BINDING TYPE-4 DOMAIN-CONTAINING PROTEIN"/>
    <property type="match status" value="1"/>
</dbReference>
<dbReference type="OrthoDB" id="3675244at2"/>
<dbReference type="EMBL" id="CP014038">
    <property type="protein sequence ID" value="AMF96500.1"/>
    <property type="molecule type" value="Genomic_DNA"/>
</dbReference>
<name>A0A1E3E6Z3_VIBHA</name>
<evidence type="ECO:0000313" key="6">
    <source>
        <dbReference type="EMBL" id="RIV98204.1"/>
    </source>
</evidence>
<proteinExistence type="predicted"/>
<dbReference type="GO" id="GO:0005975">
    <property type="term" value="P:carbohydrate metabolic process"/>
    <property type="evidence" value="ECO:0007669"/>
    <property type="project" value="InterPro"/>
</dbReference>
<accession>A0A1E3E6Z3</accession>
<feature type="region of interest" description="Disordered" evidence="3">
    <location>
        <begin position="440"/>
        <end position="465"/>
    </location>
</feature>
<dbReference type="EMBL" id="QOUW02000297">
    <property type="protein sequence ID" value="RIV98204.1"/>
    <property type="molecule type" value="Genomic_DNA"/>
</dbReference>
<dbReference type="GO" id="GO:0005576">
    <property type="term" value="C:extracellular region"/>
    <property type="evidence" value="ECO:0007669"/>
    <property type="project" value="InterPro"/>
</dbReference>
<dbReference type="SUPFAM" id="SSF81296">
    <property type="entry name" value="E set domains"/>
    <property type="match status" value="1"/>
</dbReference>
<dbReference type="GO" id="GO:0030246">
    <property type="term" value="F:carbohydrate binding"/>
    <property type="evidence" value="ECO:0007669"/>
    <property type="project" value="InterPro"/>
</dbReference>
<evidence type="ECO:0000313" key="8">
    <source>
        <dbReference type="Proteomes" id="UP000253437"/>
    </source>
</evidence>
<dbReference type="KEGG" id="vhr:AL538_01495"/>
<reference evidence="5" key="2">
    <citation type="submission" date="2018-01" db="EMBL/GenBank/DDBJ databases">
        <title>FDA dAtabase for Regulatory Grade micrObial Sequences (FDA-ARGOS): Supporting development and validation of Infectious Disease Dx tests.</title>
        <authorList>
            <person name="Hoffmann M."/>
            <person name="Allard M."/>
            <person name="Evans P."/>
            <person name="Brown E."/>
            <person name="Tallon L."/>
            <person name="Sadzewicz L."/>
            <person name="Sengamalay N."/>
            <person name="Ott S."/>
            <person name="Godinez A."/>
            <person name="Nagaraj S."/>
            <person name="Vyas G."/>
            <person name="Aluvathingal J."/>
            <person name="Nadendla S."/>
            <person name="Geyer C."/>
            <person name="Sichtig H."/>
        </authorList>
    </citation>
    <scope>NUCLEOTIDE SEQUENCE</scope>
    <source>
        <strain evidence="5">FDAARGOS_107</strain>
    </source>
</reference>
<reference evidence="6 8" key="3">
    <citation type="submission" date="2018-08" db="EMBL/GenBank/DDBJ databases">
        <title>Vibrio harveyi strains pathogenic to white snook Centropomus viridis Lockington (1877) and potential probiotic bacteria.</title>
        <authorList>
            <person name="Soto-Rodriguez S."/>
            <person name="Gomez-Gil B."/>
            <person name="Lozano-Olvera R."/>
        </authorList>
    </citation>
    <scope>NUCLEOTIDE SEQUENCE [LARGE SCALE GENOMIC DNA]</scope>
    <source>
        <strain evidence="6 8">CAIM 1508</strain>
    </source>
</reference>
<gene>
    <name evidence="5" type="ORF">AL538_01495</name>
    <name evidence="6" type="ORF">DS957_028975</name>
</gene>
<evidence type="ECO:0000256" key="2">
    <source>
        <dbReference type="ARBA" id="ARBA00022801"/>
    </source>
</evidence>
<dbReference type="Pfam" id="PF03067">
    <property type="entry name" value="LPMO_10"/>
    <property type="match status" value="1"/>
</dbReference>
<dbReference type="InterPro" id="IPR004302">
    <property type="entry name" value="Cellulose/chitin-bd_N"/>
</dbReference>
<dbReference type="InterPro" id="IPR051024">
    <property type="entry name" value="GlcNAc_Chitin_IntDeg"/>
</dbReference>
<dbReference type="Gene3D" id="2.10.10.20">
    <property type="entry name" value="Carbohydrate-binding module superfamily 5/12"/>
    <property type="match status" value="1"/>
</dbReference>
<evidence type="ECO:0000313" key="7">
    <source>
        <dbReference type="Proteomes" id="UP000067422"/>
    </source>
</evidence>
<dbReference type="InterPro" id="IPR003610">
    <property type="entry name" value="CBM5/12"/>
</dbReference>
<feature type="compositionally biased region" description="Acidic residues" evidence="3">
    <location>
        <begin position="440"/>
        <end position="450"/>
    </location>
</feature>
<keyword evidence="2" id="KW-0378">Hydrolase</keyword>
<dbReference type="PANTHER" id="PTHR34823">
    <property type="entry name" value="GLCNAC-BINDING PROTEIN A"/>
    <property type="match status" value="1"/>
</dbReference>
<dbReference type="CDD" id="cd12215">
    <property type="entry name" value="ChiC_BD"/>
    <property type="match status" value="1"/>
</dbReference>
<reference evidence="7" key="1">
    <citation type="submission" date="2015-12" db="EMBL/GenBank/DDBJ databases">
        <title>FDA dAtabase for Regulatory Grade micrObial Sequences (FDA-ARGOS): Supporting development and validation of Infectious Disease Dx tests.</title>
        <authorList>
            <person name="Hoffmann M."/>
            <person name="Allard M."/>
            <person name="Evans P."/>
            <person name="Brown E."/>
            <person name="Tallon L.J."/>
            <person name="Sadzewicz L."/>
            <person name="Sengamalay N."/>
            <person name="Ott S."/>
            <person name="Godinez A."/>
            <person name="Nagaraj S."/>
            <person name="Vyas G."/>
            <person name="Aluvathingal J."/>
            <person name="Nadendla S."/>
            <person name="Geyer C."/>
            <person name="Sichtig H."/>
        </authorList>
    </citation>
    <scope>NUCLEOTIDE SEQUENCE [LARGE SCALE GENOMIC DNA]</scope>
    <source>
        <strain evidence="7">ATCC 43516</strain>
    </source>
</reference>
<evidence type="ECO:0000313" key="5">
    <source>
        <dbReference type="EMBL" id="AMF96500.1"/>
    </source>
</evidence>
<dbReference type="Gene3D" id="2.70.50.50">
    <property type="entry name" value="chitin-binding protein cbp21"/>
    <property type="match status" value="1"/>
</dbReference>
<dbReference type="InterPro" id="IPR014756">
    <property type="entry name" value="Ig_E-set"/>
</dbReference>
<dbReference type="Proteomes" id="UP000067422">
    <property type="component" value="Chromosome 1"/>
</dbReference>
<dbReference type="SUPFAM" id="SSF51055">
    <property type="entry name" value="Carbohydrate binding domain"/>
    <property type="match status" value="1"/>
</dbReference>